<dbReference type="Proteomes" id="UP000323274">
    <property type="component" value="Unassembled WGS sequence"/>
</dbReference>
<protein>
    <submittedName>
        <fullName evidence="1">Uncharacterized protein</fullName>
    </submittedName>
</protein>
<sequence length="119" mass="13961">MDKYLQDIVLKRHYEISIRNNSNVKNTDRFIKNNLSSDADPALRYHTVFQRNDGHTTDYDTLPIVIRNKFHHSSTDLYNCFNGDQLRLSIECLINIIHTRLILLTSLLYSSLKTLIYTS</sequence>
<organism evidence="1 2">
    <name type="scientific">Leuconostoc citreum</name>
    <dbReference type="NCBI Taxonomy" id="33964"/>
    <lineage>
        <taxon>Bacteria</taxon>
        <taxon>Bacillati</taxon>
        <taxon>Bacillota</taxon>
        <taxon>Bacilli</taxon>
        <taxon>Lactobacillales</taxon>
        <taxon>Lactobacillaceae</taxon>
        <taxon>Leuconostoc</taxon>
    </lineage>
</organism>
<evidence type="ECO:0000313" key="2">
    <source>
        <dbReference type="Proteomes" id="UP000323274"/>
    </source>
</evidence>
<evidence type="ECO:0000313" key="1">
    <source>
        <dbReference type="EMBL" id="GDZ83610.1"/>
    </source>
</evidence>
<gene>
    <name evidence="1" type="ORF">LCIT_08520</name>
</gene>
<accession>A0A5A5TXU5</accession>
<dbReference type="AlphaFoldDB" id="A0A5A5TXU5"/>
<dbReference type="EMBL" id="BJJW01000006">
    <property type="protein sequence ID" value="GDZ83610.1"/>
    <property type="molecule type" value="Genomic_DNA"/>
</dbReference>
<comment type="caution">
    <text evidence="1">The sequence shown here is derived from an EMBL/GenBank/DDBJ whole genome shotgun (WGS) entry which is preliminary data.</text>
</comment>
<name>A0A5A5TXU5_LEUCI</name>
<reference evidence="1 2" key="1">
    <citation type="submission" date="2019-04" db="EMBL/GenBank/DDBJ databases">
        <title>A pseudo-fructophilic Leuconostoc citreum strain F192-5 isolated from peel of satsuma mandarin: the first report for isolation and characterization of strain-dependent fructophilic-like characteristics.</title>
        <authorList>
            <person name="Maeno S."/>
            <person name="Tanizawa Y."/>
            <person name="Kajikawa A."/>
            <person name="Kanesaki Y."/>
            <person name="Kubota E."/>
            <person name="Arita M."/>
            <person name="Leon D."/>
            <person name="Endo A."/>
        </authorList>
    </citation>
    <scope>NUCLEOTIDE SEQUENCE [LARGE SCALE GENOMIC DNA]</scope>
    <source>
        <strain evidence="1 2">F192-5</strain>
    </source>
</reference>
<proteinExistence type="predicted"/>